<comment type="caution">
    <text evidence="2">The sequence shown here is derived from an EMBL/GenBank/DDBJ whole genome shotgun (WGS) entry which is preliminary data.</text>
</comment>
<keyword evidence="3" id="KW-1185">Reference proteome</keyword>
<evidence type="ECO:0000256" key="1">
    <source>
        <dbReference type="SAM" id="MobiDB-lite"/>
    </source>
</evidence>
<feature type="compositionally biased region" description="Basic and acidic residues" evidence="1">
    <location>
        <begin position="121"/>
        <end position="135"/>
    </location>
</feature>
<organism evidence="2 3">
    <name type="scientific">Streptomyces edwardsiae</name>
    <dbReference type="NCBI Taxonomy" id="3075527"/>
    <lineage>
        <taxon>Bacteria</taxon>
        <taxon>Bacillati</taxon>
        <taxon>Actinomycetota</taxon>
        <taxon>Actinomycetes</taxon>
        <taxon>Kitasatosporales</taxon>
        <taxon>Streptomycetaceae</taxon>
        <taxon>Streptomyces</taxon>
    </lineage>
</organism>
<name>A0ABU2PRM6_9ACTN</name>
<accession>A0ABU2PRM6</accession>
<proteinExistence type="predicted"/>
<feature type="compositionally biased region" description="Gly residues" evidence="1">
    <location>
        <begin position="42"/>
        <end position="118"/>
    </location>
</feature>
<gene>
    <name evidence="2" type="ORF">RM705_04485</name>
</gene>
<evidence type="ECO:0000313" key="3">
    <source>
        <dbReference type="Proteomes" id="UP001183881"/>
    </source>
</evidence>
<dbReference type="EMBL" id="JAVRFA010000003">
    <property type="protein sequence ID" value="MDT0393965.1"/>
    <property type="molecule type" value="Genomic_DNA"/>
</dbReference>
<dbReference type="Proteomes" id="UP001183881">
    <property type="component" value="Unassembled WGS sequence"/>
</dbReference>
<dbReference type="RefSeq" id="WP_311641487.1">
    <property type="nucleotide sequence ID" value="NZ_JAVRFA010000003.1"/>
</dbReference>
<reference evidence="3" key="1">
    <citation type="submission" date="2023-07" db="EMBL/GenBank/DDBJ databases">
        <title>30 novel species of actinomycetes from the DSMZ collection.</title>
        <authorList>
            <person name="Nouioui I."/>
        </authorList>
    </citation>
    <scope>NUCLEOTIDE SEQUENCE [LARGE SCALE GENOMIC DNA]</scope>
    <source>
        <strain evidence="3">DSM 41636</strain>
    </source>
</reference>
<evidence type="ECO:0000313" key="2">
    <source>
        <dbReference type="EMBL" id="MDT0393965.1"/>
    </source>
</evidence>
<feature type="region of interest" description="Disordered" evidence="1">
    <location>
        <begin position="1"/>
        <end position="135"/>
    </location>
</feature>
<protein>
    <submittedName>
        <fullName evidence="2">Uncharacterized protein</fullName>
    </submittedName>
</protein>
<sequence length="221" mass="22439">MTDVTRRPGDVPPPGEGYDIPAPAPETDTGPGGRTAADGTGTHTGVGTNTGTGMNTGTGTGMNTGTGTGMNTGTGTGMNTGTGTGMNTGTGTGADTGTGTGADTGTGTGADTGTGTGAEAGTRHNGDRTPDVPLLPHDDTDTFEARLRHAVAGFVDAPNDSVQEADHVLEELAARFTDAVTERRRTLRGSWRTDGAEAADTERLRLALRDYRELAERLLHV</sequence>